<feature type="domain" description="Glycosyltransferase subfamily 4-like N-terminal" evidence="3">
    <location>
        <begin position="46"/>
        <end position="155"/>
    </location>
</feature>
<evidence type="ECO:0008006" key="6">
    <source>
        <dbReference type="Google" id="ProtNLM"/>
    </source>
</evidence>
<evidence type="ECO:0000313" key="4">
    <source>
        <dbReference type="EMBL" id="GGA63270.1"/>
    </source>
</evidence>
<comment type="caution">
    <text evidence="4">The sequence shown here is derived from an EMBL/GenBank/DDBJ whole genome shotgun (WGS) entry which is preliminary data.</text>
</comment>
<dbReference type="PANTHER" id="PTHR46401">
    <property type="entry name" value="GLYCOSYLTRANSFERASE WBBK-RELATED"/>
    <property type="match status" value="1"/>
</dbReference>
<dbReference type="Proteomes" id="UP000658793">
    <property type="component" value="Unassembled WGS sequence"/>
</dbReference>
<name>A0ABQ1H9G9_9FLAO</name>
<proteinExistence type="predicted"/>
<dbReference type="InterPro" id="IPR001296">
    <property type="entry name" value="Glyco_trans_1"/>
</dbReference>
<reference evidence="5" key="1">
    <citation type="journal article" date="2019" name="Int. J. Syst. Evol. Microbiol.">
        <title>The Global Catalogue of Microorganisms (GCM) 10K type strain sequencing project: providing services to taxonomists for standard genome sequencing and annotation.</title>
        <authorList>
            <consortium name="The Broad Institute Genomics Platform"/>
            <consortium name="The Broad Institute Genome Sequencing Center for Infectious Disease"/>
            <person name="Wu L."/>
            <person name="Ma J."/>
        </authorList>
    </citation>
    <scope>NUCLEOTIDE SEQUENCE [LARGE SCALE GENOMIC DNA]</scope>
    <source>
        <strain evidence="5">CGMCC 1.12811</strain>
    </source>
</reference>
<evidence type="ECO:0000313" key="5">
    <source>
        <dbReference type="Proteomes" id="UP000658793"/>
    </source>
</evidence>
<accession>A0ABQ1H9G9</accession>
<dbReference type="PANTHER" id="PTHR46401:SF2">
    <property type="entry name" value="GLYCOSYLTRANSFERASE WBBK-RELATED"/>
    <property type="match status" value="1"/>
</dbReference>
<dbReference type="InterPro" id="IPR028098">
    <property type="entry name" value="Glyco_trans_4-like_N"/>
</dbReference>
<dbReference type="Pfam" id="PF13439">
    <property type="entry name" value="Glyco_transf_4"/>
    <property type="match status" value="1"/>
</dbReference>
<evidence type="ECO:0000256" key="1">
    <source>
        <dbReference type="ARBA" id="ARBA00022679"/>
    </source>
</evidence>
<dbReference type="CDD" id="cd03809">
    <property type="entry name" value="GT4_MtfB-like"/>
    <property type="match status" value="1"/>
</dbReference>
<organism evidence="4 5">
    <name type="scientific">Flavobacterium palustre</name>
    <dbReference type="NCBI Taxonomy" id="1476463"/>
    <lineage>
        <taxon>Bacteria</taxon>
        <taxon>Pseudomonadati</taxon>
        <taxon>Bacteroidota</taxon>
        <taxon>Flavobacteriia</taxon>
        <taxon>Flavobacteriales</taxon>
        <taxon>Flavobacteriaceae</taxon>
        <taxon>Flavobacterium</taxon>
    </lineage>
</organism>
<dbReference type="EMBL" id="BMGA01000001">
    <property type="protein sequence ID" value="GGA63270.1"/>
    <property type="molecule type" value="Genomic_DNA"/>
</dbReference>
<evidence type="ECO:0000259" key="3">
    <source>
        <dbReference type="Pfam" id="PF13439"/>
    </source>
</evidence>
<sequence>MELQKQKKTVSIFFRSEGIDYSIERIFDSIIPKLDSSLTTKNFYVPYYRIKLNYIFKNLIYCKRNKSDVNHITGVIHYCSFLLPYSKTIITIHDLISVEQGRGLKKIFFWFFFFYLPIKKCKYVTCISESVRSSLIKYKCCDPSKIIVIPNPVSDSFVFTPKEFNNEEPRILHIGTRPNKNLINVIKALSEVPCHLIIVGKLGKLEEDLLKECKIKYTNKIDLTNEQIQKEYIECDIVSFPSVYEGFGVPILEGQAVGRPVLTSNILPMKAVAGENYFLIDPFDVGKISEGFKKLINNTDLRKELIELGLKNVEKYNVEAIAQMYSELYSKVLTSNN</sequence>
<feature type="domain" description="Glycosyl transferase family 1" evidence="2">
    <location>
        <begin position="162"/>
        <end position="307"/>
    </location>
</feature>
<gene>
    <name evidence="4" type="ORF">GCM10008015_00190</name>
</gene>
<dbReference type="SUPFAM" id="SSF53756">
    <property type="entry name" value="UDP-Glycosyltransferase/glycogen phosphorylase"/>
    <property type="match status" value="1"/>
</dbReference>
<dbReference type="Pfam" id="PF00534">
    <property type="entry name" value="Glycos_transf_1"/>
    <property type="match status" value="1"/>
</dbReference>
<evidence type="ECO:0000259" key="2">
    <source>
        <dbReference type="Pfam" id="PF00534"/>
    </source>
</evidence>
<keyword evidence="1" id="KW-0808">Transferase</keyword>
<dbReference type="RefSeq" id="WP_188491268.1">
    <property type="nucleotide sequence ID" value="NZ_BMGA01000001.1"/>
</dbReference>
<dbReference type="Gene3D" id="3.40.50.2000">
    <property type="entry name" value="Glycogen Phosphorylase B"/>
    <property type="match status" value="2"/>
</dbReference>
<protein>
    <recommendedName>
        <fullName evidence="6">Glycosyltransferase family 1 protein</fullName>
    </recommendedName>
</protein>
<keyword evidence="5" id="KW-1185">Reference proteome</keyword>